<gene>
    <name evidence="6" type="ORF">MNBD_GAMMA03-576</name>
</gene>
<reference evidence="6" key="1">
    <citation type="submission" date="2018-06" db="EMBL/GenBank/DDBJ databases">
        <authorList>
            <person name="Zhirakovskaya E."/>
        </authorList>
    </citation>
    <scope>NUCLEOTIDE SEQUENCE</scope>
</reference>
<keyword evidence="4" id="KW-0574">Periplasm</keyword>
<organism evidence="6">
    <name type="scientific">hydrothermal vent metagenome</name>
    <dbReference type="NCBI Taxonomy" id="652676"/>
    <lineage>
        <taxon>unclassified sequences</taxon>
        <taxon>metagenomes</taxon>
        <taxon>ecological metagenomes</taxon>
    </lineage>
</organism>
<dbReference type="PANTHER" id="PTHR36842">
    <property type="entry name" value="PROTEIN TOLB HOMOLOG"/>
    <property type="match status" value="1"/>
</dbReference>
<dbReference type="GO" id="GO:0017038">
    <property type="term" value="P:protein import"/>
    <property type="evidence" value="ECO:0007669"/>
    <property type="project" value="InterPro"/>
</dbReference>
<comment type="subcellular location">
    <subcellularLocation>
        <location evidence="1">Periplasm</location>
    </subcellularLocation>
</comment>
<dbReference type="Gene3D" id="2.120.10.30">
    <property type="entry name" value="TolB, C-terminal domain"/>
    <property type="match status" value="1"/>
</dbReference>
<dbReference type="SUPFAM" id="SSF52964">
    <property type="entry name" value="TolB, N-terminal domain"/>
    <property type="match status" value="1"/>
</dbReference>
<dbReference type="InterPro" id="IPR011659">
    <property type="entry name" value="WD40"/>
</dbReference>
<keyword evidence="3" id="KW-0732">Signal</keyword>
<dbReference type="Pfam" id="PF07676">
    <property type="entry name" value="PD40"/>
    <property type="match status" value="4"/>
</dbReference>
<evidence type="ECO:0000259" key="5">
    <source>
        <dbReference type="Pfam" id="PF04052"/>
    </source>
</evidence>
<accession>A0A3B0VS09</accession>
<sequence>MDKMTPMMLILKFRQVVKLCMILFSQVKVGLALCLILFSSSLWAELTIEISEGYDDAIPIAIVPFGFETAKQKSEEKNASSLSLSRAPVDLSQVIAANLRRSGQFKPLLNSSMPSHPISIEQIEFRQWRPLDIDNMLIGKLVDQGNGFYQVDMRFMDVLRKKQVLGKRWNQVPKENLRQIAHQISDLIYEELTGIRGAFNTQIAYVTMRKKGKKRHYTLEVADSDGFNAQTILKSTQPIMSPSWSPDGQKLAYVSFENGRSEVFIQSLDGQYRHKVASFKGINSAPAWSPDGKKLALTLSKDGSADVYIMDVKTRKLKRLTKKWSIETEAIWAPNGKSLFFNSDRRGQPQVFQVFLDTLEIRRVSFEGRYNANPEISPNGRYLAMVHGKGGFNIGLLDLYTDEFNVLTDTFLDESPSFAPNGEMILYAMNRNGKGQLAVVAIDGNTSQTLRVKDGEVREPAWGPFLTR</sequence>
<comment type="similarity">
    <text evidence="2">Belongs to the TolB family.</text>
</comment>
<dbReference type="NCBIfam" id="TIGR02800">
    <property type="entry name" value="propeller_TolB"/>
    <property type="match status" value="1"/>
</dbReference>
<evidence type="ECO:0000256" key="3">
    <source>
        <dbReference type="ARBA" id="ARBA00022729"/>
    </source>
</evidence>
<dbReference type="AlphaFoldDB" id="A0A3B0VS09"/>
<dbReference type="Gene3D" id="3.40.50.10070">
    <property type="entry name" value="TolB, N-terminal domain"/>
    <property type="match status" value="1"/>
</dbReference>
<name>A0A3B0VS09_9ZZZZ</name>
<evidence type="ECO:0000256" key="1">
    <source>
        <dbReference type="ARBA" id="ARBA00004418"/>
    </source>
</evidence>
<protein>
    <submittedName>
        <fullName evidence="6">Tol-Pal system beta propeller repeat protein TolB</fullName>
    </submittedName>
</protein>
<dbReference type="HAMAP" id="MF_00671">
    <property type="entry name" value="TolB"/>
    <property type="match status" value="1"/>
</dbReference>
<proteinExistence type="inferred from homology"/>
<dbReference type="PANTHER" id="PTHR36842:SF1">
    <property type="entry name" value="PROTEIN TOLB"/>
    <property type="match status" value="1"/>
</dbReference>
<dbReference type="InterPro" id="IPR007195">
    <property type="entry name" value="TolB_N"/>
</dbReference>
<evidence type="ECO:0000256" key="4">
    <source>
        <dbReference type="ARBA" id="ARBA00022764"/>
    </source>
</evidence>
<dbReference type="EMBL" id="UOFC01000102">
    <property type="protein sequence ID" value="VAW46478.1"/>
    <property type="molecule type" value="Genomic_DNA"/>
</dbReference>
<dbReference type="SUPFAM" id="SSF69304">
    <property type="entry name" value="Tricorn protease N-terminal domain"/>
    <property type="match status" value="1"/>
</dbReference>
<feature type="domain" description="TolB N-terminal" evidence="5">
    <location>
        <begin position="46"/>
        <end position="164"/>
    </location>
</feature>
<dbReference type="InterPro" id="IPR011042">
    <property type="entry name" value="6-blade_b-propeller_TolB-like"/>
</dbReference>
<dbReference type="InterPro" id="IPR014167">
    <property type="entry name" value="Tol-Pal_TolB"/>
</dbReference>
<evidence type="ECO:0000256" key="2">
    <source>
        <dbReference type="ARBA" id="ARBA00009820"/>
    </source>
</evidence>
<evidence type="ECO:0000313" key="6">
    <source>
        <dbReference type="EMBL" id="VAW46478.1"/>
    </source>
</evidence>
<dbReference type="Pfam" id="PF04052">
    <property type="entry name" value="TolB_N"/>
    <property type="match status" value="1"/>
</dbReference>
<dbReference type="GO" id="GO:0042597">
    <property type="term" value="C:periplasmic space"/>
    <property type="evidence" value="ECO:0007669"/>
    <property type="project" value="UniProtKB-SubCell"/>
</dbReference>